<evidence type="ECO:0000256" key="2">
    <source>
        <dbReference type="ARBA" id="ARBA00023136"/>
    </source>
</evidence>
<dbReference type="Pfam" id="PF13715">
    <property type="entry name" value="CarbopepD_reg_2"/>
    <property type="match status" value="1"/>
</dbReference>
<name>A0A5M7B8Q0_9FLAO</name>
<evidence type="ECO:0000313" key="5">
    <source>
        <dbReference type="EMBL" id="KAA5825080.1"/>
    </source>
</evidence>
<evidence type="ECO:0000313" key="6">
    <source>
        <dbReference type="EMBL" id="TSJ77574.1"/>
    </source>
</evidence>
<dbReference type="Proteomes" id="UP000322315">
    <property type="component" value="Unassembled WGS sequence"/>
</dbReference>
<proteinExistence type="predicted"/>
<keyword evidence="5" id="KW-0675">Receptor</keyword>
<sequence length="848" mass="95602">MNLNKPLVALLLMVFSFSFAIQAQEKIELSNLIVNLEGKFDVKFSYSLNEISSILVNKPQETDALETIIKHLNKETILNFKFLNERYITISTIEKKVTVCGVLISETDKEPLFGASVLIQNTTKGVIANDDGAFRLENVGINEQLIISFLGFKAQVLAVKELLFLNEDCKTIAMVEQNEALNQILIEKYLTTGLQKYIDGSTVLNTEKFGILPGLIEPDILQSIQALPGVESVDESIANINVRGGTNDQNLILWDHIKMYHSGHFFGLISAYNPYLTDKVVVTKNGTSSEFSDGVSSTITMSTKNKIDDKVSGGFGANLIHADAFLKIPLSKKLALHISGRRSFTDMLNTPTYDNYFERSFQDSELTTNSDNITESNRSSDFVFYDYTAKLLFDLNENHKVRANVIGIYNNLDYTESFTNSENQSEAKTSNLKQENLGFGASWNGKWTSRFSTDFTAFYSKYNVDAVDYRIETDQKLTQANEVLETGIKLKTNFKINDAFNVLNGYQFSEIGILNSTEVSAPAYNKTKKDVLLNHAIFGEIEYNKDNTYLRIGVRGNYFQKFNKLLIEPRLNVRQKLSNQFALKLQGEFKNQSATQIIDFQDDFLGVENRRWILANNESIPISESKQAAFGFEYSHNNLIVDVEGFYKTVDGITVSNQGFYNNFQYLNATGSYDAKGVEFLINKTAAKYSTWLSYTYSINDYEFKTLTPSIFPNNVDIRHSVSLALNYDVIKNLKVSAGGIWRSGQPFTKPVEANETVQDGNNIYVNYDTPNGENQDDFIRLDASLSYSFNAIKTVKSSVRIGVINLLNRKNIINTYYEVDPNNADAAIKIENKSLGLTPNISFRCNF</sequence>
<keyword evidence="2" id="KW-0472">Membrane</keyword>
<gene>
    <name evidence="5" type="ORF">F2B50_07745</name>
    <name evidence="6" type="ORF">FPF71_07745</name>
</gene>
<dbReference type="EMBL" id="VWRS01000004">
    <property type="protein sequence ID" value="KAA5825080.1"/>
    <property type="molecule type" value="Genomic_DNA"/>
</dbReference>
<organism evidence="5 8">
    <name type="scientific">Algibacter amylolyticus</name>
    <dbReference type="NCBI Taxonomy" id="1608400"/>
    <lineage>
        <taxon>Bacteria</taxon>
        <taxon>Pseudomonadati</taxon>
        <taxon>Bacteroidota</taxon>
        <taxon>Flavobacteriia</taxon>
        <taxon>Flavobacteriales</taxon>
        <taxon>Flavobacteriaceae</taxon>
        <taxon>Algibacter</taxon>
    </lineage>
</organism>
<reference evidence="6 7" key="2">
    <citation type="submission" date="2019-07" db="EMBL/GenBank/DDBJ databases">
        <title>Algibacter marinivivus sp. nov., isolated from the surface of a marine red alga.</title>
        <authorList>
            <person name="Zhong X."/>
            <person name="Xu W."/>
            <person name="Zhang Y."/>
            <person name="Zhang Q."/>
            <person name="Du Z."/>
        </authorList>
    </citation>
    <scope>NUCLEOTIDE SEQUENCE [LARGE SCALE GENOMIC DNA]</scope>
    <source>
        <strain evidence="6 7">RU-4-M-4</strain>
    </source>
</reference>
<evidence type="ECO:0000256" key="4">
    <source>
        <dbReference type="SAM" id="SignalP"/>
    </source>
</evidence>
<comment type="subcellular location">
    <subcellularLocation>
        <location evidence="1">Cell outer membrane</location>
    </subcellularLocation>
</comment>
<protein>
    <submittedName>
        <fullName evidence="5">TonB-dependent receptor plug domain-containing protein</fullName>
    </submittedName>
</protein>
<evidence type="ECO:0000313" key="7">
    <source>
        <dbReference type="Proteomes" id="UP000315145"/>
    </source>
</evidence>
<dbReference type="EMBL" id="VMBF01000004">
    <property type="protein sequence ID" value="TSJ77574.1"/>
    <property type="molecule type" value="Genomic_DNA"/>
</dbReference>
<dbReference type="AlphaFoldDB" id="A0A5M7B8Q0"/>
<reference evidence="5" key="3">
    <citation type="submission" date="2019-09" db="EMBL/GenBank/DDBJ databases">
        <authorList>
            <person name="Zhang D.-C."/>
        </authorList>
    </citation>
    <scope>NUCLEOTIDE SEQUENCE</scope>
    <source>
        <strain evidence="5">RU-4-M-4</strain>
    </source>
</reference>
<evidence type="ECO:0000313" key="8">
    <source>
        <dbReference type="Proteomes" id="UP000322315"/>
    </source>
</evidence>
<dbReference type="Proteomes" id="UP000315145">
    <property type="component" value="Unassembled WGS sequence"/>
</dbReference>
<keyword evidence="4" id="KW-0732">Signal</keyword>
<keyword evidence="7" id="KW-1185">Reference proteome</keyword>
<dbReference type="SUPFAM" id="SSF49464">
    <property type="entry name" value="Carboxypeptidase regulatory domain-like"/>
    <property type="match status" value="1"/>
</dbReference>
<comment type="caution">
    <text evidence="5">The sequence shown here is derived from an EMBL/GenBank/DDBJ whole genome shotgun (WGS) entry which is preliminary data.</text>
</comment>
<reference evidence="5 8" key="1">
    <citation type="journal article" date="2015" name="Int. J. Syst. Evol. Microbiol.">
        <title>Algibacter amylolyticus sp. nov., isolated from intertidal sediment.</title>
        <authorList>
            <person name="Zhang D.C."/>
            <person name="Wu J."/>
            <person name="Neuner K."/>
            <person name="Yao J."/>
            <person name="Margesin R."/>
        </authorList>
    </citation>
    <scope>NUCLEOTIDE SEQUENCE [LARGE SCALE GENOMIC DNA]</scope>
    <source>
        <strain evidence="5 8">RU-4-M-4</strain>
    </source>
</reference>
<feature type="chain" id="PRO_5024271006" evidence="4">
    <location>
        <begin position="24"/>
        <end position="848"/>
    </location>
</feature>
<dbReference type="RefSeq" id="WP_144116114.1">
    <property type="nucleotide sequence ID" value="NZ_JACHGE010000005.1"/>
</dbReference>
<accession>A0A5M7B8Q0</accession>
<dbReference type="InterPro" id="IPR036942">
    <property type="entry name" value="Beta-barrel_TonB_sf"/>
</dbReference>
<dbReference type="Gene3D" id="2.40.170.20">
    <property type="entry name" value="TonB-dependent receptor, beta-barrel domain"/>
    <property type="match status" value="1"/>
</dbReference>
<evidence type="ECO:0000256" key="3">
    <source>
        <dbReference type="ARBA" id="ARBA00023237"/>
    </source>
</evidence>
<feature type="signal peptide" evidence="4">
    <location>
        <begin position="1"/>
        <end position="23"/>
    </location>
</feature>
<dbReference type="SUPFAM" id="SSF56935">
    <property type="entry name" value="Porins"/>
    <property type="match status" value="1"/>
</dbReference>
<dbReference type="InterPro" id="IPR008969">
    <property type="entry name" value="CarboxyPept-like_regulatory"/>
</dbReference>
<keyword evidence="3" id="KW-0998">Cell outer membrane</keyword>
<dbReference type="OrthoDB" id="9803050at2"/>
<evidence type="ECO:0000256" key="1">
    <source>
        <dbReference type="ARBA" id="ARBA00004442"/>
    </source>
</evidence>
<dbReference type="GO" id="GO:0009279">
    <property type="term" value="C:cell outer membrane"/>
    <property type="evidence" value="ECO:0007669"/>
    <property type="project" value="UniProtKB-SubCell"/>
</dbReference>